<dbReference type="EMBL" id="JAMSHJ010000002">
    <property type="protein sequence ID" value="KAI5438116.1"/>
    <property type="molecule type" value="Genomic_DNA"/>
</dbReference>
<dbReference type="AlphaFoldDB" id="A0A9D4YEG9"/>
<comment type="caution">
    <text evidence="1">The sequence shown here is derived from an EMBL/GenBank/DDBJ whole genome shotgun (WGS) entry which is preliminary data.</text>
</comment>
<dbReference type="Gramene" id="Psat02G0402000-T1">
    <property type="protein sequence ID" value="KAI5438116.1"/>
    <property type="gene ID" value="KIW84_024020"/>
</dbReference>
<keyword evidence="2" id="KW-1185">Reference proteome</keyword>
<sequence length="174" mass="19288">MVSFEDRTPNVKANPLPSHGNSSINMVDGCPGSFRVFDVRRIRRSLVEIHKTLCTIGDCEYDHDGYAIYSVNPYGCSIVKRDIQKLMDENYNATMLENGQEVLLPTTNSIVNIVDIAKVTRSGRVFEPVFLKEVIEDVSVGKKVDVSAVKSVSAPKCQYGESSSLKPNDDDEVL</sequence>
<protein>
    <submittedName>
        <fullName evidence="1">Uncharacterized protein</fullName>
    </submittedName>
</protein>
<name>A0A9D4YEG9_PEA</name>
<evidence type="ECO:0000313" key="2">
    <source>
        <dbReference type="Proteomes" id="UP001058974"/>
    </source>
</evidence>
<gene>
    <name evidence="1" type="ORF">KIW84_024020</name>
</gene>
<evidence type="ECO:0000313" key="1">
    <source>
        <dbReference type="EMBL" id="KAI5438116.1"/>
    </source>
</evidence>
<organism evidence="1 2">
    <name type="scientific">Pisum sativum</name>
    <name type="common">Garden pea</name>
    <name type="synonym">Lathyrus oleraceus</name>
    <dbReference type="NCBI Taxonomy" id="3888"/>
    <lineage>
        <taxon>Eukaryota</taxon>
        <taxon>Viridiplantae</taxon>
        <taxon>Streptophyta</taxon>
        <taxon>Embryophyta</taxon>
        <taxon>Tracheophyta</taxon>
        <taxon>Spermatophyta</taxon>
        <taxon>Magnoliopsida</taxon>
        <taxon>eudicotyledons</taxon>
        <taxon>Gunneridae</taxon>
        <taxon>Pentapetalae</taxon>
        <taxon>rosids</taxon>
        <taxon>fabids</taxon>
        <taxon>Fabales</taxon>
        <taxon>Fabaceae</taxon>
        <taxon>Papilionoideae</taxon>
        <taxon>50 kb inversion clade</taxon>
        <taxon>NPAAA clade</taxon>
        <taxon>Hologalegina</taxon>
        <taxon>IRL clade</taxon>
        <taxon>Fabeae</taxon>
        <taxon>Lathyrus</taxon>
    </lineage>
</organism>
<proteinExistence type="predicted"/>
<accession>A0A9D4YEG9</accession>
<dbReference type="Proteomes" id="UP001058974">
    <property type="component" value="Chromosome 2"/>
</dbReference>
<reference evidence="1 2" key="1">
    <citation type="journal article" date="2022" name="Nat. Genet.">
        <title>Improved pea reference genome and pan-genome highlight genomic features and evolutionary characteristics.</title>
        <authorList>
            <person name="Yang T."/>
            <person name="Liu R."/>
            <person name="Luo Y."/>
            <person name="Hu S."/>
            <person name="Wang D."/>
            <person name="Wang C."/>
            <person name="Pandey M.K."/>
            <person name="Ge S."/>
            <person name="Xu Q."/>
            <person name="Li N."/>
            <person name="Li G."/>
            <person name="Huang Y."/>
            <person name="Saxena R.K."/>
            <person name="Ji Y."/>
            <person name="Li M."/>
            <person name="Yan X."/>
            <person name="He Y."/>
            <person name="Liu Y."/>
            <person name="Wang X."/>
            <person name="Xiang C."/>
            <person name="Varshney R.K."/>
            <person name="Ding H."/>
            <person name="Gao S."/>
            <person name="Zong X."/>
        </authorList>
    </citation>
    <scope>NUCLEOTIDE SEQUENCE [LARGE SCALE GENOMIC DNA]</scope>
    <source>
        <strain evidence="1 2">cv. Zhongwan 6</strain>
    </source>
</reference>